<dbReference type="GO" id="GO:0002088">
    <property type="term" value="P:lens development in camera-type eye"/>
    <property type="evidence" value="ECO:0007669"/>
    <property type="project" value="TreeGrafter"/>
</dbReference>
<dbReference type="AlphaFoldDB" id="A0A2D4EX02"/>
<evidence type="ECO:0000259" key="1">
    <source>
        <dbReference type="SMART" id="SM00458"/>
    </source>
</evidence>
<dbReference type="GO" id="GO:0005212">
    <property type="term" value="F:structural constituent of eye lens"/>
    <property type="evidence" value="ECO:0007669"/>
    <property type="project" value="TreeGrafter"/>
</dbReference>
<dbReference type="PANTHER" id="PTHR11818">
    <property type="entry name" value="BETA/GAMMA CRYSTALLIN"/>
    <property type="match status" value="1"/>
</dbReference>
<dbReference type="SUPFAM" id="SSF50370">
    <property type="entry name" value="Ricin B-like lectins"/>
    <property type="match status" value="1"/>
</dbReference>
<dbReference type="SMART" id="SM00458">
    <property type="entry name" value="RICIN"/>
    <property type="match status" value="1"/>
</dbReference>
<dbReference type="EMBL" id="IACJ01034436">
    <property type="protein sequence ID" value="LAA39777.1"/>
    <property type="molecule type" value="Transcribed_RNA"/>
</dbReference>
<name>A0A2D4EX02_MICCO</name>
<feature type="domain" description="Ricin B lectin" evidence="1">
    <location>
        <begin position="2"/>
        <end position="131"/>
    </location>
</feature>
<evidence type="ECO:0000313" key="2">
    <source>
        <dbReference type="EMBL" id="LAA39777.1"/>
    </source>
</evidence>
<dbReference type="PANTHER" id="PTHR11818:SF38">
    <property type="entry name" value="VERY LARGE A-KINASE ANCHOR PROTEIN"/>
    <property type="match status" value="1"/>
</dbReference>
<reference evidence="2" key="2">
    <citation type="submission" date="2017-11" db="EMBL/GenBank/DDBJ databases">
        <title>Coralsnake Venomics: Analyses of Venom Gland Transcriptomes and Proteomes of Six Brazilian Taxa.</title>
        <authorList>
            <person name="Aird S.D."/>
            <person name="Jorge da Silva N."/>
            <person name="Qiu L."/>
            <person name="Villar-Briones A."/>
            <person name="Aparecida-Saddi V."/>
            <person name="Campos-Telles M.P."/>
            <person name="Grau M."/>
            <person name="Mikheyev A.S."/>
        </authorList>
    </citation>
    <scope>NUCLEOTIDE SEQUENCE</scope>
    <source>
        <tissue evidence="2">Venom_gland</tissue>
    </source>
</reference>
<sequence>MYFRIKNRSQEKYLTVAGSLMDGRATSVCLFPQNGKNTQIWHYSHGLIKSKVNDACLDVIGGRDIPGAKVALWAEHGKPRQKWTHNKDGTITSYLSDQLVLDIKGGDYYDKNHIIVNQLNINELTQKWNFEIL</sequence>
<organism evidence="2">
    <name type="scientific">Micrurus corallinus</name>
    <name type="common">Brazilian coral snake</name>
    <dbReference type="NCBI Taxonomy" id="54390"/>
    <lineage>
        <taxon>Eukaryota</taxon>
        <taxon>Metazoa</taxon>
        <taxon>Chordata</taxon>
        <taxon>Craniata</taxon>
        <taxon>Vertebrata</taxon>
        <taxon>Euteleostomi</taxon>
        <taxon>Lepidosauria</taxon>
        <taxon>Squamata</taxon>
        <taxon>Bifurcata</taxon>
        <taxon>Unidentata</taxon>
        <taxon>Episquamata</taxon>
        <taxon>Toxicofera</taxon>
        <taxon>Serpentes</taxon>
        <taxon>Colubroidea</taxon>
        <taxon>Elapidae</taxon>
        <taxon>Elapinae</taxon>
        <taxon>Micrurus</taxon>
    </lineage>
</organism>
<proteinExistence type="predicted"/>
<dbReference type="PROSITE" id="PS50231">
    <property type="entry name" value="RICIN_B_LECTIN"/>
    <property type="match status" value="1"/>
</dbReference>
<dbReference type="InterPro" id="IPR050252">
    <property type="entry name" value="Beta/Gamma-Crystallin"/>
</dbReference>
<reference evidence="2" key="1">
    <citation type="submission" date="2017-07" db="EMBL/GenBank/DDBJ databases">
        <authorList>
            <person name="Mikheyev A."/>
            <person name="Grau M."/>
        </authorList>
    </citation>
    <scope>NUCLEOTIDE SEQUENCE</scope>
    <source>
        <tissue evidence="2">Venom_gland</tissue>
    </source>
</reference>
<accession>A0A2D4EX02</accession>
<dbReference type="FunFam" id="2.80.10.50:FF:000038">
    <property type="entry name" value="very large A-kinase anchor protein isoform X1"/>
    <property type="match status" value="1"/>
</dbReference>
<dbReference type="GO" id="GO:0007601">
    <property type="term" value="P:visual perception"/>
    <property type="evidence" value="ECO:0007669"/>
    <property type="project" value="TreeGrafter"/>
</dbReference>
<dbReference type="EMBL" id="IACJ01034441">
    <property type="protein sequence ID" value="LAA39785.1"/>
    <property type="molecule type" value="Transcribed_RNA"/>
</dbReference>
<dbReference type="InterPro" id="IPR035992">
    <property type="entry name" value="Ricin_B-like_lectins"/>
</dbReference>
<dbReference type="InterPro" id="IPR000772">
    <property type="entry name" value="Ricin_B_lectin"/>
</dbReference>
<dbReference type="Gene3D" id="2.80.10.50">
    <property type="match status" value="1"/>
</dbReference>
<dbReference type="Pfam" id="PF00652">
    <property type="entry name" value="Ricin_B_lectin"/>
    <property type="match status" value="1"/>
</dbReference>
<protein>
    <recommendedName>
        <fullName evidence="1">Ricin B lectin domain-containing protein</fullName>
    </recommendedName>
</protein>